<gene>
    <name evidence="2" type="ORF">EOD39_19706</name>
</gene>
<reference evidence="2 3" key="1">
    <citation type="submission" date="2019-01" db="EMBL/GenBank/DDBJ databases">
        <title>Draft Genome and Complete Hox-Cluster Characterization of the Sterlet Sturgeon (Acipenser ruthenus).</title>
        <authorList>
            <person name="Wei Q."/>
        </authorList>
    </citation>
    <scope>NUCLEOTIDE SEQUENCE [LARGE SCALE GENOMIC DNA]</scope>
    <source>
        <strain evidence="2">WHYD16114868_AA</strain>
        <tissue evidence="2">Blood</tissue>
    </source>
</reference>
<feature type="region of interest" description="Disordered" evidence="1">
    <location>
        <begin position="1"/>
        <end position="23"/>
    </location>
</feature>
<dbReference type="EMBL" id="SCEB01005582">
    <property type="protein sequence ID" value="RXM92842.1"/>
    <property type="molecule type" value="Genomic_DNA"/>
</dbReference>
<protein>
    <submittedName>
        <fullName evidence="2">Uncharacterized protein</fullName>
    </submittedName>
</protein>
<keyword evidence="3" id="KW-1185">Reference proteome</keyword>
<evidence type="ECO:0000313" key="2">
    <source>
        <dbReference type="EMBL" id="RXM92842.1"/>
    </source>
</evidence>
<dbReference type="Proteomes" id="UP000289886">
    <property type="component" value="Unassembled WGS sequence"/>
</dbReference>
<dbReference type="AlphaFoldDB" id="A0A444UXG8"/>
<evidence type="ECO:0000256" key="1">
    <source>
        <dbReference type="SAM" id="MobiDB-lite"/>
    </source>
</evidence>
<proteinExistence type="predicted"/>
<comment type="caution">
    <text evidence="2">The sequence shown here is derived from an EMBL/GenBank/DDBJ whole genome shotgun (WGS) entry which is preliminary data.</text>
</comment>
<accession>A0A444UXG8</accession>
<feature type="region of interest" description="Disordered" evidence="1">
    <location>
        <begin position="58"/>
        <end position="98"/>
    </location>
</feature>
<feature type="compositionally biased region" description="Basic and acidic residues" evidence="1">
    <location>
        <begin position="72"/>
        <end position="81"/>
    </location>
</feature>
<evidence type="ECO:0000313" key="3">
    <source>
        <dbReference type="Proteomes" id="UP000289886"/>
    </source>
</evidence>
<sequence length="106" mass="11795">MEHLAQEDPVPQSLSQVKNSGRGPHYPVVRWQHFAIDQPSTTLSPFLHPDGKKDQHFAIDQPSTTLSPFLHPDGKKDREEATLPPKQGPTSRSRHVLCGTPAWISA</sequence>
<organism evidence="2 3">
    <name type="scientific">Acipenser ruthenus</name>
    <name type="common">Sterlet sturgeon</name>
    <dbReference type="NCBI Taxonomy" id="7906"/>
    <lineage>
        <taxon>Eukaryota</taxon>
        <taxon>Metazoa</taxon>
        <taxon>Chordata</taxon>
        <taxon>Craniata</taxon>
        <taxon>Vertebrata</taxon>
        <taxon>Euteleostomi</taxon>
        <taxon>Actinopterygii</taxon>
        <taxon>Chondrostei</taxon>
        <taxon>Acipenseriformes</taxon>
        <taxon>Acipenseridae</taxon>
        <taxon>Acipenser</taxon>
    </lineage>
</organism>
<name>A0A444UXG8_ACIRT</name>